<feature type="domain" description="HTH cro/C1-type" evidence="1">
    <location>
        <begin position="14"/>
        <end position="70"/>
    </location>
</feature>
<evidence type="ECO:0000259" key="1">
    <source>
        <dbReference type="PROSITE" id="PS50943"/>
    </source>
</evidence>
<evidence type="ECO:0000313" key="2">
    <source>
        <dbReference type="EMBL" id="VTS13150.1"/>
    </source>
</evidence>
<gene>
    <name evidence="2" type="ORF">NCTC5386_00873</name>
</gene>
<dbReference type="AlphaFoldDB" id="A0A4U9XIW4"/>
<dbReference type="SMART" id="SM00530">
    <property type="entry name" value="HTH_XRE"/>
    <property type="match status" value="1"/>
</dbReference>
<dbReference type="InterPro" id="IPR010982">
    <property type="entry name" value="Lambda_DNA-bd_dom_sf"/>
</dbReference>
<dbReference type="InterPro" id="IPR001387">
    <property type="entry name" value="Cro/C1-type_HTH"/>
</dbReference>
<proteinExistence type="predicted"/>
<dbReference type="CDD" id="cd00093">
    <property type="entry name" value="HTH_XRE"/>
    <property type="match status" value="1"/>
</dbReference>
<dbReference type="PROSITE" id="PS50943">
    <property type="entry name" value="HTH_CROC1"/>
    <property type="match status" value="1"/>
</dbReference>
<protein>
    <recommendedName>
        <fullName evidence="1">HTH cro/C1-type domain-containing protein</fullName>
    </recommendedName>
</protein>
<accession>A0A4U9XIW4</accession>
<dbReference type="GO" id="GO:0003677">
    <property type="term" value="F:DNA binding"/>
    <property type="evidence" value="ECO:0007669"/>
    <property type="project" value="InterPro"/>
</dbReference>
<reference evidence="2 3" key="1">
    <citation type="submission" date="2019-05" db="EMBL/GenBank/DDBJ databases">
        <authorList>
            <consortium name="Pathogen Informatics"/>
        </authorList>
    </citation>
    <scope>NUCLEOTIDE SEQUENCE [LARGE SCALE GENOMIC DNA]</scope>
    <source>
        <strain evidence="2 3">NCTC5386</strain>
    </source>
</reference>
<dbReference type="RefSeq" id="WP_077323230.1">
    <property type="nucleotide sequence ID" value="NZ_CABEHT010000001.1"/>
</dbReference>
<evidence type="ECO:0000313" key="3">
    <source>
        <dbReference type="Proteomes" id="UP000394068"/>
    </source>
</evidence>
<sequence length="70" mass="8121">MSDTAVLERPYLNLKSIIVSKGLKQKDIAKKLDMDKSTFSMKVNRYRGRDFTFSEASQLSKLLDIKMEDF</sequence>
<dbReference type="Gene3D" id="1.10.260.40">
    <property type="entry name" value="lambda repressor-like DNA-binding domains"/>
    <property type="match status" value="1"/>
</dbReference>
<dbReference type="EMBL" id="CABEHT010000001">
    <property type="protein sequence ID" value="VTS13150.1"/>
    <property type="molecule type" value="Genomic_DNA"/>
</dbReference>
<organism evidence="2 3">
    <name type="scientific">Streptococcus pseudoporcinus</name>
    <dbReference type="NCBI Taxonomy" id="361101"/>
    <lineage>
        <taxon>Bacteria</taxon>
        <taxon>Bacillati</taxon>
        <taxon>Bacillota</taxon>
        <taxon>Bacilli</taxon>
        <taxon>Lactobacillales</taxon>
        <taxon>Streptococcaceae</taxon>
        <taxon>Streptococcus</taxon>
    </lineage>
</organism>
<dbReference type="SUPFAM" id="SSF47413">
    <property type="entry name" value="lambda repressor-like DNA-binding domains"/>
    <property type="match status" value="1"/>
</dbReference>
<dbReference type="Proteomes" id="UP000394068">
    <property type="component" value="Unassembled WGS sequence"/>
</dbReference>
<name>A0A4U9XIW4_9STRE</name>